<reference evidence="3 4" key="1">
    <citation type="journal article" date="2013" name="BMC Genomics">
        <title>The genome and transcriptome of the pine saprophyte Ophiostoma piceae, and a comparison with the bark beetle-associated pine pathogen Grosmannia clavigera.</title>
        <authorList>
            <person name="Haridas S."/>
            <person name="Wang Y."/>
            <person name="Lim L."/>
            <person name="Massoumi Alamouti S."/>
            <person name="Jackman S."/>
            <person name="Docking R."/>
            <person name="Robertson G."/>
            <person name="Birol I."/>
            <person name="Bohlmann J."/>
            <person name="Breuil C."/>
        </authorList>
    </citation>
    <scope>NUCLEOTIDE SEQUENCE [LARGE SCALE GENOMIC DNA]</scope>
    <source>
        <strain evidence="3 4">UAMH 11346</strain>
    </source>
</reference>
<organism evidence="3 4">
    <name type="scientific">Ophiostoma piceae (strain UAMH 11346)</name>
    <name type="common">Sap stain fungus</name>
    <dbReference type="NCBI Taxonomy" id="1262450"/>
    <lineage>
        <taxon>Eukaryota</taxon>
        <taxon>Fungi</taxon>
        <taxon>Dikarya</taxon>
        <taxon>Ascomycota</taxon>
        <taxon>Pezizomycotina</taxon>
        <taxon>Sordariomycetes</taxon>
        <taxon>Sordariomycetidae</taxon>
        <taxon>Ophiostomatales</taxon>
        <taxon>Ophiostomataceae</taxon>
        <taxon>Ophiostoma</taxon>
    </lineage>
</organism>
<proteinExistence type="predicted"/>
<feature type="compositionally biased region" description="Low complexity" evidence="1">
    <location>
        <begin position="369"/>
        <end position="381"/>
    </location>
</feature>
<dbReference type="STRING" id="1262450.S3C3V3"/>
<dbReference type="OrthoDB" id="5413703at2759"/>
<feature type="compositionally biased region" description="Basic and acidic residues" evidence="1">
    <location>
        <begin position="277"/>
        <end position="308"/>
    </location>
</feature>
<feature type="domain" description="DUF7514" evidence="2">
    <location>
        <begin position="51"/>
        <end position="220"/>
    </location>
</feature>
<evidence type="ECO:0000313" key="4">
    <source>
        <dbReference type="Proteomes" id="UP000016923"/>
    </source>
</evidence>
<evidence type="ECO:0000259" key="2">
    <source>
        <dbReference type="Pfam" id="PF24355"/>
    </source>
</evidence>
<dbReference type="OMA" id="PEIVQWH"/>
<gene>
    <name evidence="3" type="ORF">F503_02599</name>
</gene>
<dbReference type="HOGENOM" id="CLU_440815_0_0_1"/>
<dbReference type="PANTHER" id="PTHR39611:SF2">
    <property type="entry name" value="HYDROXYPROLINE-RICH GLYCOPROTEIN DZ-HRGP"/>
    <property type="match status" value="1"/>
</dbReference>
<dbReference type="PANTHER" id="PTHR39611">
    <property type="entry name" value="HYDROXYPROLINE-RICH GLYCOPROTEIN DZ-HRGP-RELATED"/>
    <property type="match status" value="1"/>
</dbReference>
<evidence type="ECO:0000313" key="3">
    <source>
        <dbReference type="EMBL" id="EPE06471.1"/>
    </source>
</evidence>
<dbReference type="InterPro" id="IPR055936">
    <property type="entry name" value="DUF7514"/>
</dbReference>
<keyword evidence="4" id="KW-1185">Reference proteome</keyword>
<evidence type="ECO:0000256" key="1">
    <source>
        <dbReference type="SAM" id="MobiDB-lite"/>
    </source>
</evidence>
<feature type="region of interest" description="Disordered" evidence="1">
    <location>
        <begin position="228"/>
        <end position="620"/>
    </location>
</feature>
<dbReference type="Proteomes" id="UP000016923">
    <property type="component" value="Unassembled WGS sequence"/>
</dbReference>
<sequence length="620" mass="69304">MASANSINSNKNMAKSGSASSKRSSSRSALGGGKSTSTETHELTSVDKKWGVLFSSNGQPTARFVEAMTSLSRYIVNAFLKNESIVLVPEKLSSFYNFHTVENDPFRYQLIFQPHVKGSHRSLAEFYQDIGCPFHLVQASPSSPPRIPGLTPEGFARWMALQLQAFPDEVAARLDKVISDFPLEAVSAMDGKVERLPKQLSRYLLPKTPDYQTRALLQQAVKRHFGETALVHPPPAPKPARGISFSDGEEDAPRRKPDAIISEHRRYNSYSGPASPQRERERERDSERRGRRDSRQDGRQDGRRDVSHSRPRQSRYSTEQSRRKSTDIEDESRSQHRRHQHRRTYDDDDSSYSRRRSDRPRSPVRPQHSRSSLFSLSSVFLQPARSTPTRGPRPAVQDGAGSTDKKSSPSSRRGPSPQSRGYRASLPEVHNSNTEYGGYGHRDSMSREARGHASESSSRRSSYIGSSGRGSIDTPPSSVSDRADDKNQPKLRDVCYKPIERRDRDDKSHRMYGSTLPQSPLSASPALQHVSAAHPRDDETKPKAKPKLRTESANTKAKLVGSSDSAKARSSPSPSARHQTPRPLSFLQPTVVSDDRRDDNGNGSDSDQTWDEYLRSSDSQ</sequence>
<feature type="compositionally biased region" description="Basic and acidic residues" evidence="1">
    <location>
        <begin position="320"/>
        <end position="334"/>
    </location>
</feature>
<feature type="compositionally biased region" description="Polar residues" evidence="1">
    <location>
        <begin position="1"/>
        <end position="13"/>
    </location>
</feature>
<feature type="compositionally biased region" description="Low complexity" evidence="1">
    <location>
        <begin position="14"/>
        <end position="29"/>
    </location>
</feature>
<name>S3C3V3_OPHP1</name>
<feature type="compositionally biased region" description="Basic and acidic residues" evidence="1">
    <location>
        <begin position="481"/>
        <end position="509"/>
    </location>
</feature>
<dbReference type="Pfam" id="PF24355">
    <property type="entry name" value="DUF7514"/>
    <property type="match status" value="1"/>
</dbReference>
<dbReference type="VEuPathDB" id="FungiDB:F503_02599"/>
<feature type="compositionally biased region" description="Basic and acidic residues" evidence="1">
    <location>
        <begin position="251"/>
        <end position="266"/>
    </location>
</feature>
<feature type="region of interest" description="Disordered" evidence="1">
    <location>
        <begin position="1"/>
        <end position="42"/>
    </location>
</feature>
<dbReference type="EMBL" id="KE148153">
    <property type="protein sequence ID" value="EPE06471.1"/>
    <property type="molecule type" value="Genomic_DNA"/>
</dbReference>
<protein>
    <submittedName>
        <fullName evidence="3">Hydroxyproline-rich glycoprotein dz-hrgp</fullName>
    </submittedName>
</protein>
<accession>S3C3V3</accession>
<feature type="compositionally biased region" description="Basic and acidic residues" evidence="1">
    <location>
        <begin position="440"/>
        <end position="453"/>
    </location>
</feature>
<dbReference type="eggNOG" id="ENOG502S6DG">
    <property type="taxonomic scope" value="Eukaryota"/>
</dbReference>
<dbReference type="AlphaFoldDB" id="S3C3V3"/>
<feature type="compositionally biased region" description="Low complexity" evidence="1">
    <location>
        <begin position="562"/>
        <end position="577"/>
    </location>
</feature>
<feature type="compositionally biased region" description="Low complexity" evidence="1">
    <location>
        <begin position="454"/>
        <end position="472"/>
    </location>
</feature>
<feature type="compositionally biased region" description="Low complexity" evidence="1">
    <location>
        <begin position="408"/>
        <end position="421"/>
    </location>
</feature>